<dbReference type="Gene3D" id="1.25.40.10">
    <property type="entry name" value="Tetratricopeptide repeat domain"/>
    <property type="match status" value="1"/>
</dbReference>
<accession>A0A345T5X2</accession>
<reference evidence="2" key="1">
    <citation type="submission" date="2018-07" db="EMBL/GenBank/DDBJ databases">
        <title>Streptacidiphilus bronchialis DSM 106435 chromosome.</title>
        <authorList>
            <person name="Batra D."/>
            <person name="Gulvik C.A."/>
        </authorList>
    </citation>
    <scope>NUCLEOTIDE SEQUENCE [LARGE SCALE GENOMIC DNA]</scope>
    <source>
        <strain evidence="2">DSM 106435</strain>
    </source>
</reference>
<proteinExistence type="predicted"/>
<gene>
    <name evidence="1" type="ORF">C7M71_013160</name>
</gene>
<dbReference type="RefSeq" id="WP_111489945.1">
    <property type="nucleotide sequence ID" value="NZ_CP031264.1"/>
</dbReference>
<name>A0A345T5X2_9ACTN</name>
<sequence length="437" mass="47674">MTDVQTLLKALVIERLWSYRDFEREFRRTARRVLGFELTVSEAQFRRWTSGSLTKPPRAEACRVLEEMFGVVPTARLFAPPEAHPAEALPEFDLEAEIAMTARDAQDRAGASAALSVSDISLDQLREDVLVLARGYSTFSPQDVFHRAKSLREEAETLRDRTAVPVQQQDLVVLAGQTCALLATAAFDLGALDGAKRLARSAALYGEVARFDPLRAFAGGSLAFIAYFSDRPSEAVRFAQAAQAFGGLGDVARRRLATIEARAYGHLGNEKEARQALRVSEQEGNGFRDELHDDVGGEFGFPDERLAMSHGSTYLLLNDGPGAEVAARRALELIEQRPITQQSGSIRGKAAADLAAARLLSGDLDGSAKALEMVWGIPAQQRVTGLLERTSRIRYALTAQPFRETPAATALGERLEDFQRASAHHSLGPGGRRALEA</sequence>
<dbReference type="AlphaFoldDB" id="A0A345T5X2"/>
<dbReference type="InterPro" id="IPR011990">
    <property type="entry name" value="TPR-like_helical_dom_sf"/>
</dbReference>
<organism evidence="1 2">
    <name type="scientific">Peterkaempfera bronchialis</name>
    <dbReference type="NCBI Taxonomy" id="2126346"/>
    <lineage>
        <taxon>Bacteria</taxon>
        <taxon>Bacillati</taxon>
        <taxon>Actinomycetota</taxon>
        <taxon>Actinomycetes</taxon>
        <taxon>Kitasatosporales</taxon>
        <taxon>Streptomycetaceae</taxon>
        <taxon>Peterkaempfera</taxon>
    </lineage>
</organism>
<keyword evidence="2" id="KW-1185">Reference proteome</keyword>
<keyword evidence="1" id="KW-0238">DNA-binding</keyword>
<evidence type="ECO:0000313" key="1">
    <source>
        <dbReference type="EMBL" id="AXI81377.1"/>
    </source>
</evidence>
<dbReference type="EMBL" id="CP031264">
    <property type="protein sequence ID" value="AXI81377.1"/>
    <property type="molecule type" value="Genomic_DNA"/>
</dbReference>
<dbReference type="GO" id="GO:0003677">
    <property type="term" value="F:DNA binding"/>
    <property type="evidence" value="ECO:0007669"/>
    <property type="project" value="UniProtKB-KW"/>
</dbReference>
<dbReference type="Proteomes" id="UP000249340">
    <property type="component" value="Chromosome"/>
</dbReference>
<protein>
    <submittedName>
        <fullName evidence="1">DNA-binding protein</fullName>
    </submittedName>
</protein>
<evidence type="ECO:0000313" key="2">
    <source>
        <dbReference type="Proteomes" id="UP000249340"/>
    </source>
</evidence>
<dbReference type="KEGG" id="stri:C7M71_013160"/>
<dbReference type="OrthoDB" id="3215106at2"/>